<dbReference type="AlphaFoldDB" id="E4ZHF5"/>
<evidence type="ECO:0000313" key="2">
    <source>
        <dbReference type="EMBL" id="CBX90725.1"/>
    </source>
</evidence>
<evidence type="ECO:0000256" key="1">
    <source>
        <dbReference type="SAM" id="MobiDB-lite"/>
    </source>
</evidence>
<accession>E4ZHF5</accession>
<dbReference type="VEuPathDB" id="FungiDB:LEMA_P057590.1"/>
<proteinExistence type="predicted"/>
<protein>
    <submittedName>
        <fullName evidence="2">Predicted protein</fullName>
    </submittedName>
</protein>
<dbReference type="HOGENOM" id="CLU_3069117_0_0_1"/>
<evidence type="ECO:0000313" key="3">
    <source>
        <dbReference type="Proteomes" id="UP000002668"/>
    </source>
</evidence>
<organism evidence="3">
    <name type="scientific">Leptosphaeria maculans (strain JN3 / isolate v23.1.3 / race Av1-4-5-6-7-8)</name>
    <name type="common">Blackleg fungus</name>
    <name type="synonym">Phoma lingam</name>
    <dbReference type="NCBI Taxonomy" id="985895"/>
    <lineage>
        <taxon>Eukaryota</taxon>
        <taxon>Fungi</taxon>
        <taxon>Dikarya</taxon>
        <taxon>Ascomycota</taxon>
        <taxon>Pezizomycotina</taxon>
        <taxon>Dothideomycetes</taxon>
        <taxon>Pleosporomycetidae</taxon>
        <taxon>Pleosporales</taxon>
        <taxon>Pleosporineae</taxon>
        <taxon>Leptosphaeriaceae</taxon>
        <taxon>Plenodomus</taxon>
        <taxon>Plenodomus lingam/Leptosphaeria maculans species complex</taxon>
    </lineage>
</organism>
<sequence>MENMKVDKLHCWRSFLNFRYFNAKQEKHRAVSQHIRAGASHQGHTHPTRDNPA</sequence>
<reference evidence="3" key="1">
    <citation type="journal article" date="2011" name="Nat. Commun.">
        <title>Effector diversification within compartments of the Leptosphaeria maculans genome affected by Repeat-Induced Point mutations.</title>
        <authorList>
            <person name="Rouxel T."/>
            <person name="Grandaubert J."/>
            <person name="Hane J.K."/>
            <person name="Hoede C."/>
            <person name="van de Wouw A.P."/>
            <person name="Couloux A."/>
            <person name="Dominguez V."/>
            <person name="Anthouard V."/>
            <person name="Bally P."/>
            <person name="Bourras S."/>
            <person name="Cozijnsen A.J."/>
            <person name="Ciuffetti L.M."/>
            <person name="Degrave A."/>
            <person name="Dilmaghani A."/>
            <person name="Duret L."/>
            <person name="Fudal I."/>
            <person name="Goodwin S.B."/>
            <person name="Gout L."/>
            <person name="Glaser N."/>
            <person name="Linglin J."/>
            <person name="Kema G.H.J."/>
            <person name="Lapalu N."/>
            <person name="Lawrence C.B."/>
            <person name="May K."/>
            <person name="Meyer M."/>
            <person name="Ollivier B."/>
            <person name="Poulain J."/>
            <person name="Schoch C.L."/>
            <person name="Simon A."/>
            <person name="Spatafora J.W."/>
            <person name="Stachowiak A."/>
            <person name="Turgeon B.G."/>
            <person name="Tyler B.M."/>
            <person name="Vincent D."/>
            <person name="Weissenbach J."/>
            <person name="Amselem J."/>
            <person name="Quesneville H."/>
            <person name="Oliver R.P."/>
            <person name="Wincker P."/>
            <person name="Balesdent M.-H."/>
            <person name="Howlett B.J."/>
        </authorList>
    </citation>
    <scope>NUCLEOTIDE SEQUENCE [LARGE SCALE GENOMIC DNA]</scope>
    <source>
        <strain evidence="3">JN3 / isolate v23.1.3 / race Av1-4-5-6-7-8</strain>
    </source>
</reference>
<feature type="region of interest" description="Disordered" evidence="1">
    <location>
        <begin position="31"/>
        <end position="53"/>
    </location>
</feature>
<keyword evidence="3" id="KW-1185">Reference proteome</keyword>
<dbReference type="InParanoid" id="E4ZHF5"/>
<dbReference type="EMBL" id="FP929065">
    <property type="protein sequence ID" value="CBX90725.1"/>
    <property type="molecule type" value="Genomic_DNA"/>
</dbReference>
<gene>
    <name evidence="2" type="ORF">LEMA_P057590.1</name>
</gene>
<name>E4ZHF5_LEPMJ</name>
<dbReference type="Proteomes" id="UP000002668">
    <property type="component" value="Genome"/>
</dbReference>